<name>A0A6A2ZR49_HIBSY</name>
<reference evidence="2" key="1">
    <citation type="submission" date="2019-09" db="EMBL/GenBank/DDBJ databases">
        <title>Draft genome information of white flower Hibiscus syriacus.</title>
        <authorList>
            <person name="Kim Y.-M."/>
        </authorList>
    </citation>
    <scope>NUCLEOTIDE SEQUENCE [LARGE SCALE GENOMIC DNA]</scope>
    <source>
        <strain evidence="2">YM2019G1</strain>
    </source>
</reference>
<evidence type="ECO:0000313" key="3">
    <source>
        <dbReference type="Proteomes" id="UP000436088"/>
    </source>
</evidence>
<feature type="region of interest" description="Disordered" evidence="1">
    <location>
        <begin position="51"/>
        <end position="70"/>
    </location>
</feature>
<dbReference type="Proteomes" id="UP000436088">
    <property type="component" value="Unassembled WGS sequence"/>
</dbReference>
<protein>
    <submittedName>
        <fullName evidence="2">Uncharacterized protein</fullName>
    </submittedName>
</protein>
<dbReference type="EMBL" id="VEPZ02001120">
    <property type="protein sequence ID" value="KAE8693345.1"/>
    <property type="molecule type" value="Genomic_DNA"/>
</dbReference>
<sequence length="243" mass="27964">MTTSTFYSMSSEHFEQEFLIPPAAAEASSSRRHVAPPPSPLFAASFAVDSGEHSTHGTDADNDDSSERHRRGQTYLVSIEEILQGYLQFDDDESWRFDNIRHHRFQVYKYILFRTLDTLHLRESVSNYFAVIGWELMSLNDFTFSMGFMTYVTDHGYLTALLEMPQDFDTDIAYEALTVPPVTITPRNQRVFLRRTAPQPPPTEQPHTEIHEVHGRLDSIEANLAEIMSYLRPSSSRHGHDRH</sequence>
<evidence type="ECO:0000256" key="1">
    <source>
        <dbReference type="SAM" id="MobiDB-lite"/>
    </source>
</evidence>
<comment type="caution">
    <text evidence="2">The sequence shown here is derived from an EMBL/GenBank/DDBJ whole genome shotgun (WGS) entry which is preliminary data.</text>
</comment>
<organism evidence="2 3">
    <name type="scientific">Hibiscus syriacus</name>
    <name type="common">Rose of Sharon</name>
    <dbReference type="NCBI Taxonomy" id="106335"/>
    <lineage>
        <taxon>Eukaryota</taxon>
        <taxon>Viridiplantae</taxon>
        <taxon>Streptophyta</taxon>
        <taxon>Embryophyta</taxon>
        <taxon>Tracheophyta</taxon>
        <taxon>Spermatophyta</taxon>
        <taxon>Magnoliopsida</taxon>
        <taxon>eudicotyledons</taxon>
        <taxon>Gunneridae</taxon>
        <taxon>Pentapetalae</taxon>
        <taxon>rosids</taxon>
        <taxon>malvids</taxon>
        <taxon>Malvales</taxon>
        <taxon>Malvaceae</taxon>
        <taxon>Malvoideae</taxon>
        <taxon>Hibiscus</taxon>
    </lineage>
</organism>
<keyword evidence="3" id="KW-1185">Reference proteome</keyword>
<proteinExistence type="predicted"/>
<accession>A0A6A2ZR49</accession>
<dbReference type="AlphaFoldDB" id="A0A6A2ZR49"/>
<feature type="region of interest" description="Disordered" evidence="1">
    <location>
        <begin position="25"/>
        <end position="44"/>
    </location>
</feature>
<evidence type="ECO:0000313" key="2">
    <source>
        <dbReference type="EMBL" id="KAE8693345.1"/>
    </source>
</evidence>
<gene>
    <name evidence="2" type="ORF">F3Y22_tig00110813pilonHSYRG00219</name>
</gene>